<organism evidence="3 4">
    <name type="scientific">Neocallimastix californiae</name>
    <dbReference type="NCBI Taxonomy" id="1754190"/>
    <lineage>
        <taxon>Eukaryota</taxon>
        <taxon>Fungi</taxon>
        <taxon>Fungi incertae sedis</taxon>
        <taxon>Chytridiomycota</taxon>
        <taxon>Chytridiomycota incertae sedis</taxon>
        <taxon>Neocallimastigomycetes</taxon>
        <taxon>Neocallimastigales</taxon>
        <taxon>Neocallimastigaceae</taxon>
        <taxon>Neocallimastix</taxon>
    </lineage>
</organism>
<dbReference type="AlphaFoldDB" id="A0A1Y2AT69"/>
<feature type="transmembrane region" description="Helical" evidence="1">
    <location>
        <begin position="201"/>
        <end position="222"/>
    </location>
</feature>
<keyword evidence="4" id="KW-1185">Reference proteome</keyword>
<dbReference type="Proteomes" id="UP000193920">
    <property type="component" value="Unassembled WGS sequence"/>
</dbReference>
<reference evidence="3 4" key="1">
    <citation type="submission" date="2016-08" db="EMBL/GenBank/DDBJ databases">
        <title>A Parts List for Fungal Cellulosomes Revealed by Comparative Genomics.</title>
        <authorList>
            <consortium name="DOE Joint Genome Institute"/>
            <person name="Haitjema C.H."/>
            <person name="Gilmore S.P."/>
            <person name="Henske J.K."/>
            <person name="Solomon K.V."/>
            <person name="De Groot R."/>
            <person name="Kuo A."/>
            <person name="Mondo S.J."/>
            <person name="Salamov A.A."/>
            <person name="Labutti K."/>
            <person name="Zhao Z."/>
            <person name="Chiniquy J."/>
            <person name="Barry K."/>
            <person name="Brewer H.M."/>
            <person name="Purvine S.O."/>
            <person name="Wright A.T."/>
            <person name="Boxma B."/>
            <person name="Van Alen T."/>
            <person name="Hackstein J.H."/>
            <person name="Baker S.E."/>
            <person name="Grigoriev I.V."/>
            <person name="O'Malley M.A."/>
        </authorList>
    </citation>
    <scope>NUCLEOTIDE SEQUENCE [LARGE SCALE GENOMIC DNA]</scope>
    <source>
        <strain evidence="3 4">G1</strain>
    </source>
</reference>
<keyword evidence="1" id="KW-1133">Transmembrane helix</keyword>
<keyword evidence="1" id="KW-0472">Membrane</keyword>
<evidence type="ECO:0000256" key="1">
    <source>
        <dbReference type="SAM" id="Phobius"/>
    </source>
</evidence>
<proteinExistence type="predicted"/>
<evidence type="ECO:0000313" key="4">
    <source>
        <dbReference type="Proteomes" id="UP000193920"/>
    </source>
</evidence>
<evidence type="ECO:0000313" key="3">
    <source>
        <dbReference type="EMBL" id="ORY25686.1"/>
    </source>
</evidence>
<dbReference type="EMBL" id="MCOG01000209">
    <property type="protein sequence ID" value="ORY25686.1"/>
    <property type="molecule type" value="Genomic_DNA"/>
</dbReference>
<sequence>MYIKGLILVLILIFNLAQCQEIIKNTNYTKSYFENTKSLKCESDADCPLYSICDISGKSKECLFMDFKCPGTENSNCYYYNITIWNPSDEVLQKEYNNKKIRPIIKVCDKELIDKKQCETEKCSSDIDCLFGLCYKNSCSTNDNIYDCSGTAIDVNGTMACGKSNGMKCLNNSECSSFDCLDGMCITAPLYPKSWDTVAKVIIKVLIILTVLIIGLIILVILKKKLQKTKN</sequence>
<gene>
    <name evidence="3" type="ORF">LY90DRAFT_674785</name>
</gene>
<protein>
    <recommendedName>
        <fullName evidence="5">Dickkopf N-terminal cysteine-rich domain-containing protein</fullName>
    </recommendedName>
</protein>
<evidence type="ECO:0000256" key="2">
    <source>
        <dbReference type="SAM" id="SignalP"/>
    </source>
</evidence>
<keyword evidence="1" id="KW-0812">Transmembrane</keyword>
<accession>A0A1Y2AT69</accession>
<comment type="caution">
    <text evidence="3">The sequence shown here is derived from an EMBL/GenBank/DDBJ whole genome shotgun (WGS) entry which is preliminary data.</text>
</comment>
<feature type="signal peptide" evidence="2">
    <location>
        <begin position="1"/>
        <end position="19"/>
    </location>
</feature>
<keyword evidence="2" id="KW-0732">Signal</keyword>
<evidence type="ECO:0008006" key="5">
    <source>
        <dbReference type="Google" id="ProtNLM"/>
    </source>
</evidence>
<name>A0A1Y2AT69_9FUNG</name>
<feature type="chain" id="PRO_5013096014" description="Dickkopf N-terminal cysteine-rich domain-containing protein" evidence="2">
    <location>
        <begin position="20"/>
        <end position="231"/>
    </location>
</feature>